<keyword evidence="1" id="KW-0808">Transferase</keyword>
<dbReference type="SUPFAM" id="SSF53756">
    <property type="entry name" value="UDP-Glycosyltransferase/glycogen phosphorylase"/>
    <property type="match status" value="1"/>
</dbReference>
<accession>A0A3E2NP62</accession>
<gene>
    <name evidence="1" type="ORF">DYU05_11470</name>
</gene>
<name>A0A3E2NP62_9SPHI</name>
<dbReference type="RefSeq" id="WP_117383181.1">
    <property type="nucleotide sequence ID" value="NZ_QWDE01000002.1"/>
</dbReference>
<organism evidence="1 2">
    <name type="scientific">Mucilaginibacter terrenus</name>
    <dbReference type="NCBI Taxonomy" id="2482727"/>
    <lineage>
        <taxon>Bacteria</taxon>
        <taxon>Pseudomonadati</taxon>
        <taxon>Bacteroidota</taxon>
        <taxon>Sphingobacteriia</taxon>
        <taxon>Sphingobacteriales</taxon>
        <taxon>Sphingobacteriaceae</taxon>
        <taxon>Mucilaginibacter</taxon>
    </lineage>
</organism>
<comment type="caution">
    <text evidence="1">The sequence shown here is derived from an EMBL/GenBank/DDBJ whole genome shotgun (WGS) entry which is preliminary data.</text>
</comment>
<dbReference type="OrthoDB" id="6193797at2"/>
<evidence type="ECO:0000313" key="1">
    <source>
        <dbReference type="EMBL" id="RFZ82778.1"/>
    </source>
</evidence>
<dbReference type="Proteomes" id="UP000260823">
    <property type="component" value="Unassembled WGS sequence"/>
</dbReference>
<evidence type="ECO:0000313" key="2">
    <source>
        <dbReference type="Proteomes" id="UP000260823"/>
    </source>
</evidence>
<sequence>MANKQHLNNFVADQEHYDDVPDTWMKCMLRGDFKKAWQFSDKAMAEGVNRDINLPRHFQNIWDGTPLNGKRVLVRCYHGLGDTIQFIRYVPKLRQIAKEVIVWAQPALLDLLKSVNGIDRLIPLHDGAPDVEYDVDIEVMELPYIFRSTIETLPSEVPYLQVSPTILANNSHLSVGIVWRAGNWNPGRCLPFSAVKPLLDRHDVNFYILQDDAVNAGWDKSSGVHPGSFNLYDYARVISGLDLLITVDSMPAHLAGALNVPVWTLLHADPDWRWMSNGDYSPWYPSMRLFRQQEQGNWSSVVDRVSFELSKLVHASAIRPVA</sequence>
<keyword evidence="2" id="KW-1185">Reference proteome</keyword>
<dbReference type="InterPro" id="IPR002201">
    <property type="entry name" value="Glyco_trans_9"/>
</dbReference>
<dbReference type="GO" id="GO:0016757">
    <property type="term" value="F:glycosyltransferase activity"/>
    <property type="evidence" value="ECO:0007669"/>
    <property type="project" value="InterPro"/>
</dbReference>
<dbReference type="EMBL" id="QWDE01000002">
    <property type="protein sequence ID" value="RFZ82778.1"/>
    <property type="molecule type" value="Genomic_DNA"/>
</dbReference>
<reference evidence="1 2" key="1">
    <citation type="submission" date="2018-08" db="EMBL/GenBank/DDBJ databases">
        <title>Mucilaginibacter terrae sp. nov., isolated from manganese diggings.</title>
        <authorList>
            <person name="Huang Y."/>
            <person name="Zhou Z."/>
        </authorList>
    </citation>
    <scope>NUCLEOTIDE SEQUENCE [LARGE SCALE GENOMIC DNA]</scope>
    <source>
        <strain evidence="1 2">ZH6</strain>
    </source>
</reference>
<protein>
    <submittedName>
        <fullName evidence="1">ADP-heptose--LPS heptosyltransferase</fullName>
    </submittedName>
</protein>
<dbReference type="AlphaFoldDB" id="A0A3E2NP62"/>
<proteinExistence type="predicted"/>
<dbReference type="Gene3D" id="3.40.50.2000">
    <property type="entry name" value="Glycogen Phosphorylase B"/>
    <property type="match status" value="1"/>
</dbReference>
<dbReference type="Pfam" id="PF01075">
    <property type="entry name" value="Glyco_transf_9"/>
    <property type="match status" value="1"/>
</dbReference>